<reference evidence="3" key="1">
    <citation type="journal article" date="2019" name="Int. J. Syst. Evol. Microbiol.">
        <title>The Global Catalogue of Microorganisms (GCM) 10K type strain sequencing project: providing services to taxonomists for standard genome sequencing and annotation.</title>
        <authorList>
            <consortium name="The Broad Institute Genomics Platform"/>
            <consortium name="The Broad Institute Genome Sequencing Center for Infectious Disease"/>
            <person name="Wu L."/>
            <person name="Ma J."/>
        </authorList>
    </citation>
    <scope>NUCLEOTIDE SEQUENCE [LARGE SCALE GENOMIC DNA]</scope>
    <source>
        <strain evidence="3">JCM 31202</strain>
    </source>
</reference>
<dbReference type="SUPFAM" id="SSF89796">
    <property type="entry name" value="CoA-transferase family III (CaiB/BaiF)"/>
    <property type="match status" value="2"/>
</dbReference>
<organism evidence="2 3">
    <name type="scientific">Actinomadura sediminis</name>
    <dbReference type="NCBI Taxonomy" id="1038904"/>
    <lineage>
        <taxon>Bacteria</taxon>
        <taxon>Bacillati</taxon>
        <taxon>Actinomycetota</taxon>
        <taxon>Actinomycetes</taxon>
        <taxon>Streptosporangiales</taxon>
        <taxon>Thermomonosporaceae</taxon>
        <taxon>Actinomadura</taxon>
    </lineage>
</organism>
<dbReference type="RefSeq" id="WP_378301962.1">
    <property type="nucleotide sequence ID" value="NZ_JBHTJA010000051.1"/>
</dbReference>
<proteinExistence type="predicted"/>
<name>A0ABW3ETV7_9ACTN</name>
<dbReference type="EMBL" id="JBHTJA010000051">
    <property type="protein sequence ID" value="MFD0903295.1"/>
    <property type="molecule type" value="Genomic_DNA"/>
</dbReference>
<dbReference type="Proteomes" id="UP001596972">
    <property type="component" value="Unassembled WGS sequence"/>
</dbReference>
<evidence type="ECO:0000313" key="3">
    <source>
        <dbReference type="Proteomes" id="UP001596972"/>
    </source>
</evidence>
<keyword evidence="1 2" id="KW-0808">Transferase</keyword>
<evidence type="ECO:0000313" key="2">
    <source>
        <dbReference type="EMBL" id="MFD0903295.1"/>
    </source>
</evidence>
<protein>
    <submittedName>
        <fullName evidence="2">CoA transferase</fullName>
    </submittedName>
</protein>
<dbReference type="Gene3D" id="3.40.50.10540">
    <property type="entry name" value="Crotonobetainyl-coa:carnitine coa-transferase, domain 1"/>
    <property type="match status" value="1"/>
</dbReference>
<comment type="caution">
    <text evidence="2">The sequence shown here is derived from an EMBL/GenBank/DDBJ whole genome shotgun (WGS) entry which is preliminary data.</text>
</comment>
<gene>
    <name evidence="2" type="ORF">ACFQ11_23085</name>
</gene>
<dbReference type="GO" id="GO:0016740">
    <property type="term" value="F:transferase activity"/>
    <property type="evidence" value="ECO:0007669"/>
    <property type="project" value="UniProtKB-KW"/>
</dbReference>
<dbReference type="InterPro" id="IPR003673">
    <property type="entry name" value="CoA-Trfase_fam_III"/>
</dbReference>
<sequence>MSVLAEWAASGVVPLTGRPDGPPLVPPGRGAALARELAETLPVPVDGPRLLSERAAFTGHRRGGTVSAGGSCRLLPTADGWAAVSCARPDDPALLGAMIGAETGPDPWPAVAAWLRVHTGDELAERAELLGVAAGPAGGTPRRPAVPAPLSPRSVEGLLVVDFSALWAGPLCAHLLGLAGARVVKVETPSRPDGARRGDPGFYRLLHAGHRSVVLDPGTAPGRHAMAALVDAADIVVEASRPRALARFGLDADAAVAAGTTWVSITAYGRDADRVGFGDDVAAACGLVRREPDGTPLFCGDAIADPLTGLTAAALACTAPPGGGGVLWDVAMSDVVAATLDPRGPGAPPAAVRHCDGWAVDTGTDGLVPVAEPVRRRVDGTAPESGRDTAEVLRELGIPGP</sequence>
<dbReference type="Pfam" id="PF02515">
    <property type="entry name" value="CoA_transf_3"/>
    <property type="match status" value="1"/>
</dbReference>
<evidence type="ECO:0000256" key="1">
    <source>
        <dbReference type="ARBA" id="ARBA00022679"/>
    </source>
</evidence>
<keyword evidence="3" id="KW-1185">Reference proteome</keyword>
<dbReference type="InterPro" id="IPR023606">
    <property type="entry name" value="CoA-Trfase_III_dom_1_sf"/>
</dbReference>
<dbReference type="InterPro" id="IPR050509">
    <property type="entry name" value="CoA-transferase_III"/>
</dbReference>
<accession>A0ABW3ETV7</accession>
<dbReference type="PANTHER" id="PTHR48228">
    <property type="entry name" value="SUCCINYL-COA--D-CITRAMALATE COA-TRANSFERASE"/>
    <property type="match status" value="1"/>
</dbReference>
<dbReference type="PANTHER" id="PTHR48228:SF6">
    <property type="entry name" value="L-CARNITINE COA-TRANSFERASE"/>
    <property type="match status" value="1"/>
</dbReference>